<accession>A0A9N7TX51</accession>
<reference evidence="2" key="1">
    <citation type="submission" date="2020-03" db="EMBL/GenBank/DDBJ databases">
        <authorList>
            <person name="Weist P."/>
        </authorList>
    </citation>
    <scope>NUCLEOTIDE SEQUENCE</scope>
</reference>
<dbReference type="EMBL" id="CADEAL010000478">
    <property type="protein sequence ID" value="CAB1420740.1"/>
    <property type="molecule type" value="Genomic_DNA"/>
</dbReference>
<evidence type="ECO:0000313" key="3">
    <source>
        <dbReference type="Proteomes" id="UP001153269"/>
    </source>
</evidence>
<keyword evidence="3" id="KW-1185">Reference proteome</keyword>
<protein>
    <submittedName>
        <fullName evidence="2">Uncharacterized protein</fullName>
    </submittedName>
</protein>
<organism evidence="2 3">
    <name type="scientific">Pleuronectes platessa</name>
    <name type="common">European plaice</name>
    <dbReference type="NCBI Taxonomy" id="8262"/>
    <lineage>
        <taxon>Eukaryota</taxon>
        <taxon>Metazoa</taxon>
        <taxon>Chordata</taxon>
        <taxon>Craniata</taxon>
        <taxon>Vertebrata</taxon>
        <taxon>Euteleostomi</taxon>
        <taxon>Actinopterygii</taxon>
        <taxon>Neopterygii</taxon>
        <taxon>Teleostei</taxon>
        <taxon>Neoteleostei</taxon>
        <taxon>Acanthomorphata</taxon>
        <taxon>Carangaria</taxon>
        <taxon>Pleuronectiformes</taxon>
        <taxon>Pleuronectoidei</taxon>
        <taxon>Pleuronectidae</taxon>
        <taxon>Pleuronectes</taxon>
    </lineage>
</organism>
<sequence length="104" mass="11668">MKDEVVEVAPDRRDMSPQRGPSGLWEDEDVEPAAWRAVRRLTGVSSVNKETKDATVLPSTDHSHILIGRRVPSPEAVISRAIRQEVKTQIEFQSEHLESPDLSL</sequence>
<comment type="caution">
    <text evidence="2">The sequence shown here is derived from an EMBL/GenBank/DDBJ whole genome shotgun (WGS) entry which is preliminary data.</text>
</comment>
<evidence type="ECO:0000313" key="2">
    <source>
        <dbReference type="EMBL" id="CAB1420740.1"/>
    </source>
</evidence>
<evidence type="ECO:0000256" key="1">
    <source>
        <dbReference type="SAM" id="MobiDB-lite"/>
    </source>
</evidence>
<dbReference type="Proteomes" id="UP001153269">
    <property type="component" value="Unassembled WGS sequence"/>
</dbReference>
<proteinExistence type="predicted"/>
<name>A0A9N7TX51_PLEPL</name>
<gene>
    <name evidence="2" type="ORF">PLEPLA_LOCUS8615</name>
</gene>
<feature type="region of interest" description="Disordered" evidence="1">
    <location>
        <begin position="1"/>
        <end position="26"/>
    </location>
</feature>
<feature type="compositionally biased region" description="Basic and acidic residues" evidence="1">
    <location>
        <begin position="1"/>
        <end position="16"/>
    </location>
</feature>
<dbReference type="AlphaFoldDB" id="A0A9N7TX51"/>